<dbReference type="InterPro" id="IPR016161">
    <property type="entry name" value="Ald_DH/histidinol_DH"/>
</dbReference>
<dbReference type="InterPro" id="IPR015590">
    <property type="entry name" value="Aldehyde_DH_dom"/>
</dbReference>
<dbReference type="InterPro" id="IPR050740">
    <property type="entry name" value="Aldehyde_DH_Superfamily"/>
</dbReference>
<dbReference type="SUPFAM" id="SSF53720">
    <property type="entry name" value="ALDH-like"/>
    <property type="match status" value="1"/>
</dbReference>
<name>A0ABR0SH60_9HYPO</name>
<organism evidence="3 4">
    <name type="scientific">Cladobotryum mycophilum</name>
    <dbReference type="NCBI Taxonomy" id="491253"/>
    <lineage>
        <taxon>Eukaryota</taxon>
        <taxon>Fungi</taxon>
        <taxon>Dikarya</taxon>
        <taxon>Ascomycota</taxon>
        <taxon>Pezizomycotina</taxon>
        <taxon>Sordariomycetes</taxon>
        <taxon>Hypocreomycetidae</taxon>
        <taxon>Hypocreales</taxon>
        <taxon>Hypocreaceae</taxon>
        <taxon>Cladobotryum</taxon>
    </lineage>
</organism>
<dbReference type="InterPro" id="IPR016163">
    <property type="entry name" value="Ald_DH_C"/>
</dbReference>
<dbReference type="Gene3D" id="3.40.605.10">
    <property type="entry name" value="Aldehyde Dehydrogenase, Chain A, domain 1"/>
    <property type="match status" value="1"/>
</dbReference>
<dbReference type="Proteomes" id="UP001338125">
    <property type="component" value="Unassembled WGS sequence"/>
</dbReference>
<dbReference type="CDD" id="cd07105">
    <property type="entry name" value="ALDH_SaliADH"/>
    <property type="match status" value="1"/>
</dbReference>
<feature type="domain" description="Aldehyde dehydrogenase" evidence="2">
    <location>
        <begin position="16"/>
        <end position="470"/>
    </location>
</feature>
<protein>
    <submittedName>
        <fullName evidence="3">Vanillin dehydrogenase</fullName>
    </submittedName>
</protein>
<evidence type="ECO:0000313" key="4">
    <source>
        <dbReference type="Proteomes" id="UP001338125"/>
    </source>
</evidence>
<reference evidence="3 4" key="1">
    <citation type="submission" date="2024-01" db="EMBL/GenBank/DDBJ databases">
        <title>Complete genome of Cladobotryum mycophilum ATHUM6906.</title>
        <authorList>
            <person name="Christinaki A.C."/>
            <person name="Myridakis A.I."/>
            <person name="Kouvelis V.N."/>
        </authorList>
    </citation>
    <scope>NUCLEOTIDE SEQUENCE [LARGE SCALE GENOMIC DNA]</scope>
    <source>
        <strain evidence="3 4">ATHUM6906</strain>
    </source>
</reference>
<comment type="caution">
    <text evidence="3">The sequence shown here is derived from an EMBL/GenBank/DDBJ whole genome shotgun (WGS) entry which is preliminary data.</text>
</comment>
<evidence type="ECO:0000259" key="2">
    <source>
        <dbReference type="Pfam" id="PF00171"/>
    </source>
</evidence>
<keyword evidence="1" id="KW-0560">Oxidoreductase</keyword>
<dbReference type="PANTHER" id="PTHR43353:SF2">
    <property type="entry name" value="ALDEHYDE DEHYDROGENASE FAMILY PROTEIN (AFU_ORTHOLOGUE AFUA_8G05520)"/>
    <property type="match status" value="1"/>
</dbReference>
<gene>
    <name evidence="3" type="ORF">PT974_09763</name>
</gene>
<dbReference type="Pfam" id="PF00171">
    <property type="entry name" value="Aldedh"/>
    <property type="match status" value="1"/>
</dbReference>
<sequence length="474" mass="49814">MTLIVPSWINGVEQTHSTTFPVVAPSTGQVCLEAASATPEDAVAATESAAAAWPAWRATKPMERQTILFKAAALMEERIDELAGYMRTEMGADAFASGGFVLPMAIAMLRDIAGRTTAVCGSVPSVQTARQSAMVWKEPYGVILGIVPWNAPYVFGVRSAATAIATGNTTVLKASEMTPGCYWALGKIFHDAGVPPGVVNIISCPPSAAAELAQVMVEHPAVKKINFTGSTAVGRKIARLCSDNLKPVLLELGGKNSAIVLPDADLEKAAKACLSGGFANAGQICMSTDRIIVHADIVSKFLSVLKQVLAVLQDRSTSLPIVVSSSSATRLSSILEDAQAKGASLVSGGPPPPGDAAHFIPTVVGGLSKEMDAWKEENFGPLIGYVTVNSEDEAVEIANSSGYGLSASVFTKDLRKGFALAKRLEVGAVHINSMTVQDEPNLPFGGINRSGWGRFNAAEGMDEFLYTKSVTWDD</sequence>
<keyword evidence="4" id="KW-1185">Reference proteome</keyword>
<evidence type="ECO:0000313" key="3">
    <source>
        <dbReference type="EMBL" id="KAK5991480.1"/>
    </source>
</evidence>
<accession>A0ABR0SH60</accession>
<dbReference type="EMBL" id="JAVFKD010000014">
    <property type="protein sequence ID" value="KAK5991480.1"/>
    <property type="molecule type" value="Genomic_DNA"/>
</dbReference>
<proteinExistence type="predicted"/>
<dbReference type="InterPro" id="IPR016162">
    <property type="entry name" value="Ald_DH_N"/>
</dbReference>
<dbReference type="PANTHER" id="PTHR43353">
    <property type="entry name" value="SUCCINATE-SEMIALDEHYDE DEHYDROGENASE, MITOCHONDRIAL"/>
    <property type="match status" value="1"/>
</dbReference>
<dbReference type="Gene3D" id="3.40.309.10">
    <property type="entry name" value="Aldehyde Dehydrogenase, Chain A, domain 2"/>
    <property type="match status" value="1"/>
</dbReference>
<evidence type="ECO:0000256" key="1">
    <source>
        <dbReference type="ARBA" id="ARBA00023002"/>
    </source>
</evidence>